<feature type="compositionally biased region" description="Gly residues" evidence="1">
    <location>
        <begin position="339"/>
        <end position="364"/>
    </location>
</feature>
<feature type="compositionally biased region" description="Low complexity" evidence="1">
    <location>
        <begin position="26"/>
        <end position="56"/>
    </location>
</feature>
<feature type="compositionally biased region" description="Low complexity" evidence="1">
    <location>
        <begin position="425"/>
        <end position="442"/>
    </location>
</feature>
<feature type="region of interest" description="Disordered" evidence="1">
    <location>
        <begin position="26"/>
        <end position="465"/>
    </location>
</feature>
<protein>
    <recommendedName>
        <fullName evidence="2">Hyaluronan/mRNA-binding protein domain-containing protein</fullName>
    </recommendedName>
</protein>
<dbReference type="Proteomes" id="UP001059596">
    <property type="component" value="Unassembled WGS sequence"/>
</dbReference>
<evidence type="ECO:0000256" key="1">
    <source>
        <dbReference type="SAM" id="MobiDB-lite"/>
    </source>
</evidence>
<organism evidence="3 4">
    <name type="scientific">Drosophila gunungcola</name>
    <name type="common">fruit fly</name>
    <dbReference type="NCBI Taxonomy" id="103775"/>
    <lineage>
        <taxon>Eukaryota</taxon>
        <taxon>Metazoa</taxon>
        <taxon>Ecdysozoa</taxon>
        <taxon>Arthropoda</taxon>
        <taxon>Hexapoda</taxon>
        <taxon>Insecta</taxon>
        <taxon>Pterygota</taxon>
        <taxon>Neoptera</taxon>
        <taxon>Endopterygota</taxon>
        <taxon>Diptera</taxon>
        <taxon>Brachycera</taxon>
        <taxon>Muscomorpha</taxon>
        <taxon>Ephydroidea</taxon>
        <taxon>Drosophilidae</taxon>
        <taxon>Drosophila</taxon>
        <taxon>Sophophora</taxon>
    </lineage>
</organism>
<dbReference type="PANTHER" id="PTHR12299">
    <property type="entry name" value="HYALURONIC ACID-BINDING PROTEIN 4"/>
    <property type="match status" value="1"/>
</dbReference>
<feature type="compositionally biased region" description="Basic and acidic residues" evidence="1">
    <location>
        <begin position="380"/>
        <end position="391"/>
    </location>
</feature>
<proteinExistence type="predicted"/>
<feature type="compositionally biased region" description="Basic and acidic residues" evidence="1">
    <location>
        <begin position="455"/>
        <end position="465"/>
    </location>
</feature>
<feature type="compositionally biased region" description="Basic and acidic residues" evidence="1">
    <location>
        <begin position="213"/>
        <end position="223"/>
    </location>
</feature>
<dbReference type="GO" id="GO:0003723">
    <property type="term" value="F:RNA binding"/>
    <property type="evidence" value="ECO:0007669"/>
    <property type="project" value="InterPro"/>
</dbReference>
<keyword evidence="4" id="KW-1185">Reference proteome</keyword>
<evidence type="ECO:0000313" key="4">
    <source>
        <dbReference type="Proteomes" id="UP001059596"/>
    </source>
</evidence>
<dbReference type="Pfam" id="PF04774">
    <property type="entry name" value="HABP4_PAI-RBP1"/>
    <property type="match status" value="1"/>
</dbReference>
<dbReference type="InterPro" id="IPR039764">
    <property type="entry name" value="HABP4/SERBP1-like"/>
</dbReference>
<dbReference type="AlphaFoldDB" id="A0A9P9YSN3"/>
<feature type="compositionally biased region" description="Basic and acidic residues" evidence="1">
    <location>
        <begin position="145"/>
        <end position="163"/>
    </location>
</feature>
<feature type="compositionally biased region" description="Polar residues" evidence="1">
    <location>
        <begin position="132"/>
        <end position="142"/>
    </location>
</feature>
<dbReference type="PANTHER" id="PTHR12299:SF17">
    <property type="entry name" value="AT19571P-RELATED"/>
    <property type="match status" value="1"/>
</dbReference>
<feature type="domain" description="Hyaluronan/mRNA-binding protein" evidence="2">
    <location>
        <begin position="179"/>
        <end position="283"/>
    </location>
</feature>
<feature type="compositionally biased region" description="Basic and acidic residues" evidence="1">
    <location>
        <begin position="177"/>
        <end position="203"/>
    </location>
</feature>
<name>A0A9P9YSN3_9MUSC</name>
<feature type="compositionally biased region" description="Basic and acidic residues" evidence="1">
    <location>
        <begin position="106"/>
        <end position="131"/>
    </location>
</feature>
<sequence length="465" mass="50201">MDDDVSDPLDNLGAPTSAAAAVAAAAAAGKKKQPSAGATAATKTTAKVSNNNKATAGSNGGPNAKKPNQAEKENKPNNALNKTDGKKFTPSGDSHSSIIAITNRARSQDRVDRVKDRVVVRVKDKDRDRDSNAASTSVNRNGNAETREQRNNRRNEVVAKEPEEIGPQRQNRNYDGQNRKREFDRQSGSDRTGVKSVDKRDGAGSHNWGSVKETIDDVNKNESETNVANAEGGAKADESGTEPQSEQQAAAEEEAKELTLDEWKAQQGQRIKPTFNIRKAGEGEDTTQWKKMVVLTSNKKKENDSEEELEYDPALYPQRVGRQQRVLDIQFNFNDGRRGGPGGFGGRGGRGGPRPGGFGGGPRSEGGNREGGNREGGGNNRDREGGNRGPRDGQSGQQQHPNNEGGAPSTQNQRPPIERRGGPGNNQNNNNNNQNNSGPGQNKRFERQQNTAPKVNDERQFPTLA</sequence>
<reference evidence="3" key="1">
    <citation type="journal article" date="2023" name="Genome Biol. Evol.">
        <title>Long-read-based Genome Assembly of Drosophila gunungcola Reveals Fewer Chemosensory Genes in Flower-breeding Species.</title>
        <authorList>
            <person name="Negi A."/>
            <person name="Liao B.Y."/>
            <person name="Yeh S.D."/>
        </authorList>
    </citation>
    <scope>NUCLEOTIDE SEQUENCE</scope>
    <source>
        <strain evidence="3">Sukarami</strain>
    </source>
</reference>
<evidence type="ECO:0000313" key="3">
    <source>
        <dbReference type="EMBL" id="KAI8042346.1"/>
    </source>
</evidence>
<dbReference type="SMART" id="SM01233">
    <property type="entry name" value="HABP4_PAI-RBP1"/>
    <property type="match status" value="1"/>
</dbReference>
<dbReference type="InterPro" id="IPR006861">
    <property type="entry name" value="HABP4_PAIRBP1-bd"/>
</dbReference>
<gene>
    <name evidence="3" type="ORF">M5D96_003658</name>
</gene>
<accession>A0A9P9YSN3</accession>
<comment type="caution">
    <text evidence="3">The sequence shown here is derived from an EMBL/GenBank/DDBJ whole genome shotgun (WGS) entry which is preliminary data.</text>
</comment>
<feature type="compositionally biased region" description="Polar residues" evidence="1">
    <location>
        <begin position="91"/>
        <end position="100"/>
    </location>
</feature>
<dbReference type="GO" id="GO:0005634">
    <property type="term" value="C:nucleus"/>
    <property type="evidence" value="ECO:0007669"/>
    <property type="project" value="TreeGrafter"/>
</dbReference>
<feature type="compositionally biased region" description="Polar residues" evidence="1">
    <location>
        <begin position="394"/>
        <end position="414"/>
    </location>
</feature>
<dbReference type="GO" id="GO:0005737">
    <property type="term" value="C:cytoplasm"/>
    <property type="evidence" value="ECO:0007669"/>
    <property type="project" value="TreeGrafter"/>
</dbReference>
<dbReference type="EMBL" id="JAMKOV010000002">
    <property type="protein sequence ID" value="KAI8042346.1"/>
    <property type="molecule type" value="Genomic_DNA"/>
</dbReference>
<evidence type="ECO:0000259" key="2">
    <source>
        <dbReference type="SMART" id="SM01233"/>
    </source>
</evidence>